<sequence>MFISHLSLRDFRSWPELEVDLDPGVSVFVGRNGHGKTNVVEAVGYLAHLTSHRVSVDAPLVRAGQDDARLSATVVNDGRELTAHLLVKPKGKNLAQINRTRLSTPREILGVVKTVLFAPEDLALVTGEPAQRRRYLDDVLATRRPRLAGVRADYDKILRQRNALLKSAPSPRRRGYADDSAVATLDVWDAQLAALGAKIVVERQKLVAELSGRVHDAYASIAPESRPASIRYTSTIQDAVEKLAGGHCASGAIIDEQLAEAAMLAELGNNRSKEVERGMTLTGPHRDDLAVILGAHPAKGYASHGETWSLALSLRLATAMLYRADGTDPIVILDDVFAELDAKRRLRLVDTVLHAEQVLITAAVGDDLPDNLGEAVTATHTVTMIDRPDGPVSVLDCDSTESPSRSARCDRQDTQPADTPATTQTDIIGAQVGDDTALPSVSSQEGGHHD</sequence>
<dbReference type="InterPro" id="IPR042174">
    <property type="entry name" value="RecF_2"/>
</dbReference>
<protein>
    <recommendedName>
        <fullName evidence="3 13">DNA replication and repair protein RecF</fullName>
    </recommendedName>
</protein>
<dbReference type="InterPro" id="IPR018078">
    <property type="entry name" value="DNA-binding_RecF_CS"/>
</dbReference>
<comment type="caution">
    <text evidence="17">The sequence shown here is derived from an EMBL/GenBank/DDBJ whole genome shotgun (WGS) entry which is preliminary data.</text>
</comment>
<dbReference type="Proteomes" id="UP000664332">
    <property type="component" value="Unassembled WGS sequence"/>
</dbReference>
<organism evidence="17 18">
    <name type="scientific">Corynebacterium mendelii</name>
    <dbReference type="NCBI Taxonomy" id="2765362"/>
    <lineage>
        <taxon>Bacteria</taxon>
        <taxon>Bacillati</taxon>
        <taxon>Actinomycetota</taxon>
        <taxon>Actinomycetes</taxon>
        <taxon>Mycobacteriales</taxon>
        <taxon>Corynebacteriaceae</taxon>
        <taxon>Corynebacterium</taxon>
    </lineage>
</organism>
<accession>A0A939E0Q5</accession>
<dbReference type="CDD" id="cd03242">
    <property type="entry name" value="ABC_RecF"/>
    <property type="match status" value="1"/>
</dbReference>
<evidence type="ECO:0000256" key="9">
    <source>
        <dbReference type="ARBA" id="ARBA00023125"/>
    </source>
</evidence>
<dbReference type="GO" id="GO:0003697">
    <property type="term" value="F:single-stranded DNA binding"/>
    <property type="evidence" value="ECO:0007669"/>
    <property type="project" value="UniProtKB-UniRule"/>
</dbReference>
<dbReference type="AlphaFoldDB" id="A0A939E0Q5"/>
<dbReference type="Pfam" id="PF02463">
    <property type="entry name" value="SMC_N"/>
    <property type="match status" value="1"/>
</dbReference>
<evidence type="ECO:0000256" key="7">
    <source>
        <dbReference type="ARBA" id="ARBA00022763"/>
    </source>
</evidence>
<dbReference type="PROSITE" id="PS00618">
    <property type="entry name" value="RECF_2"/>
    <property type="match status" value="1"/>
</dbReference>
<evidence type="ECO:0000256" key="1">
    <source>
        <dbReference type="ARBA" id="ARBA00004496"/>
    </source>
</evidence>
<dbReference type="GO" id="GO:0006302">
    <property type="term" value="P:double-strand break repair"/>
    <property type="evidence" value="ECO:0007669"/>
    <property type="project" value="TreeGrafter"/>
</dbReference>
<feature type="domain" description="RecF/RecN/SMC N-terminal" evidence="16">
    <location>
        <begin position="2"/>
        <end position="362"/>
    </location>
</feature>
<keyword evidence="4 13" id="KW-0963">Cytoplasm</keyword>
<evidence type="ECO:0000256" key="13">
    <source>
        <dbReference type="HAMAP-Rule" id="MF_00365"/>
    </source>
</evidence>
<evidence type="ECO:0000256" key="14">
    <source>
        <dbReference type="RuleBase" id="RU000578"/>
    </source>
</evidence>
<feature type="compositionally biased region" description="Low complexity" evidence="15">
    <location>
        <begin position="414"/>
        <end position="426"/>
    </location>
</feature>
<dbReference type="InterPro" id="IPR027417">
    <property type="entry name" value="P-loop_NTPase"/>
</dbReference>
<evidence type="ECO:0000256" key="12">
    <source>
        <dbReference type="ARBA" id="ARBA00025401"/>
    </source>
</evidence>
<evidence type="ECO:0000256" key="6">
    <source>
        <dbReference type="ARBA" id="ARBA00022741"/>
    </source>
</evidence>
<dbReference type="GO" id="GO:0005737">
    <property type="term" value="C:cytoplasm"/>
    <property type="evidence" value="ECO:0007669"/>
    <property type="project" value="UniProtKB-SubCell"/>
</dbReference>
<dbReference type="Gene3D" id="1.20.1050.90">
    <property type="entry name" value="RecF/RecN/SMC, N-terminal domain"/>
    <property type="match status" value="1"/>
</dbReference>
<comment type="subcellular location">
    <subcellularLocation>
        <location evidence="1 13 14">Cytoplasm</location>
    </subcellularLocation>
</comment>
<dbReference type="InterPro" id="IPR003395">
    <property type="entry name" value="RecF/RecN/SMC_N"/>
</dbReference>
<evidence type="ECO:0000256" key="5">
    <source>
        <dbReference type="ARBA" id="ARBA00022705"/>
    </source>
</evidence>
<gene>
    <name evidence="13 17" type="primary">recF</name>
    <name evidence="17" type="ORF">JZY06_06750</name>
</gene>
<evidence type="ECO:0000256" key="4">
    <source>
        <dbReference type="ARBA" id="ARBA00022490"/>
    </source>
</evidence>
<evidence type="ECO:0000256" key="3">
    <source>
        <dbReference type="ARBA" id="ARBA00020170"/>
    </source>
</evidence>
<dbReference type="HAMAP" id="MF_00365">
    <property type="entry name" value="RecF"/>
    <property type="match status" value="1"/>
</dbReference>
<keyword evidence="6 13" id="KW-0547">Nucleotide-binding</keyword>
<keyword evidence="7 13" id="KW-0227">DNA damage</keyword>
<dbReference type="GO" id="GO:0000731">
    <property type="term" value="P:DNA synthesis involved in DNA repair"/>
    <property type="evidence" value="ECO:0007669"/>
    <property type="project" value="TreeGrafter"/>
</dbReference>
<keyword evidence="5 13" id="KW-0235">DNA replication</keyword>
<evidence type="ECO:0000313" key="17">
    <source>
        <dbReference type="EMBL" id="MBN9644310.1"/>
    </source>
</evidence>
<evidence type="ECO:0000256" key="11">
    <source>
        <dbReference type="ARBA" id="ARBA00023236"/>
    </source>
</evidence>
<keyword evidence="8 13" id="KW-0067">ATP-binding</keyword>
<feature type="compositionally biased region" description="Polar residues" evidence="15">
    <location>
        <begin position="439"/>
        <end position="450"/>
    </location>
</feature>
<name>A0A939E0Q5_9CORY</name>
<feature type="binding site" evidence="13">
    <location>
        <begin position="30"/>
        <end position="37"/>
    </location>
    <ligand>
        <name>ATP</name>
        <dbReference type="ChEBI" id="CHEBI:30616"/>
    </ligand>
</feature>
<keyword evidence="18" id="KW-1185">Reference proteome</keyword>
<comment type="function">
    <text evidence="12 13 14">The RecF protein is involved in DNA metabolism; it is required for DNA replication and normal SOS inducibility. RecF binds preferentially to single-stranded, linear DNA. It also seems to bind ATP.</text>
</comment>
<feature type="region of interest" description="Disordered" evidence="15">
    <location>
        <begin position="387"/>
        <end position="450"/>
    </location>
</feature>
<dbReference type="Gene3D" id="3.40.50.300">
    <property type="entry name" value="P-loop containing nucleotide triphosphate hydrolases"/>
    <property type="match status" value="1"/>
</dbReference>
<dbReference type="InterPro" id="IPR001238">
    <property type="entry name" value="DNA-binding_RecF"/>
</dbReference>
<keyword evidence="11 13" id="KW-0742">SOS response</keyword>
<dbReference type="RefSeq" id="WP_207278801.1">
    <property type="nucleotide sequence ID" value="NZ_JAFLEQ010000011.1"/>
</dbReference>
<evidence type="ECO:0000256" key="2">
    <source>
        <dbReference type="ARBA" id="ARBA00008016"/>
    </source>
</evidence>
<comment type="similarity">
    <text evidence="2 13 14">Belongs to the RecF family.</text>
</comment>
<dbReference type="EMBL" id="JAFLEQ010000011">
    <property type="protein sequence ID" value="MBN9644310.1"/>
    <property type="molecule type" value="Genomic_DNA"/>
</dbReference>
<dbReference type="GO" id="GO:0009432">
    <property type="term" value="P:SOS response"/>
    <property type="evidence" value="ECO:0007669"/>
    <property type="project" value="UniProtKB-UniRule"/>
</dbReference>
<evidence type="ECO:0000256" key="8">
    <source>
        <dbReference type="ARBA" id="ARBA00022840"/>
    </source>
</evidence>
<evidence type="ECO:0000256" key="15">
    <source>
        <dbReference type="SAM" id="MobiDB-lite"/>
    </source>
</evidence>
<keyword evidence="9 13" id="KW-0238">DNA-binding</keyword>
<evidence type="ECO:0000256" key="10">
    <source>
        <dbReference type="ARBA" id="ARBA00023204"/>
    </source>
</evidence>
<dbReference type="PANTHER" id="PTHR32182">
    <property type="entry name" value="DNA REPLICATION AND REPAIR PROTEIN RECF"/>
    <property type="match status" value="1"/>
</dbReference>
<dbReference type="PROSITE" id="PS00617">
    <property type="entry name" value="RECF_1"/>
    <property type="match status" value="1"/>
</dbReference>
<dbReference type="GO" id="GO:0006260">
    <property type="term" value="P:DNA replication"/>
    <property type="evidence" value="ECO:0007669"/>
    <property type="project" value="UniProtKB-UniRule"/>
</dbReference>
<proteinExistence type="inferred from homology"/>
<reference evidence="17" key="1">
    <citation type="submission" date="2021-03" db="EMBL/GenBank/DDBJ databases">
        <authorList>
            <person name="Sun Q."/>
        </authorList>
    </citation>
    <scope>NUCLEOTIDE SEQUENCE</scope>
    <source>
        <strain evidence="17">CCM 8862</strain>
    </source>
</reference>
<dbReference type="NCBIfam" id="TIGR00611">
    <property type="entry name" value="recf"/>
    <property type="match status" value="1"/>
</dbReference>
<keyword evidence="10 13" id="KW-0234">DNA repair</keyword>
<evidence type="ECO:0000313" key="18">
    <source>
        <dbReference type="Proteomes" id="UP000664332"/>
    </source>
</evidence>
<dbReference type="SUPFAM" id="SSF52540">
    <property type="entry name" value="P-loop containing nucleoside triphosphate hydrolases"/>
    <property type="match status" value="1"/>
</dbReference>
<evidence type="ECO:0000259" key="16">
    <source>
        <dbReference type="Pfam" id="PF02463"/>
    </source>
</evidence>
<dbReference type="GO" id="GO:0005524">
    <property type="term" value="F:ATP binding"/>
    <property type="evidence" value="ECO:0007669"/>
    <property type="project" value="UniProtKB-UniRule"/>
</dbReference>
<dbReference type="PANTHER" id="PTHR32182:SF0">
    <property type="entry name" value="DNA REPLICATION AND REPAIR PROTEIN RECF"/>
    <property type="match status" value="1"/>
</dbReference>